<evidence type="ECO:0000313" key="1">
    <source>
        <dbReference type="EMBL" id="KUM46841.1"/>
    </source>
</evidence>
<accession>A0A101LWW0</accession>
<sequence>MFTVAFGSVYKKKPLLILLRAAFKGLFRGLHVGSLPLGNFWRGSIWMGLPGKFGFRIPLTVGVGPVRVIRITPGKEDYVNPSW</sequence>
<keyword evidence="1" id="KW-0496">Mitochondrion</keyword>
<dbReference type="AlphaFoldDB" id="A0A101LWW0"/>
<protein>
    <submittedName>
        <fullName evidence="1">Uncharacterized protein</fullName>
    </submittedName>
</protein>
<geneLocation type="mitochondrion" evidence="1"/>
<reference evidence="1" key="1">
    <citation type="journal article" date="2015" name="Genome Biol. Evol.">
        <title>Organellar Genomes of White Spruce (Picea glauca): Assembly and Annotation.</title>
        <authorList>
            <person name="Jackman S.D."/>
            <person name="Warren R.L."/>
            <person name="Gibb E.A."/>
            <person name="Vandervalk B.P."/>
            <person name="Mohamadi H."/>
            <person name="Chu J."/>
            <person name="Raymond A."/>
            <person name="Pleasance S."/>
            <person name="Coope R."/>
            <person name="Wildung M.R."/>
            <person name="Ritland C.E."/>
            <person name="Bousquet J."/>
            <person name="Jones S.J."/>
            <person name="Bohlmann J."/>
            <person name="Birol I."/>
        </authorList>
    </citation>
    <scope>NUCLEOTIDE SEQUENCE [LARGE SCALE GENOMIC DNA]</scope>
    <source>
        <tissue evidence="1">Flushing bud</tissue>
    </source>
</reference>
<organism evidence="1">
    <name type="scientific">Picea glauca</name>
    <name type="common">White spruce</name>
    <name type="synonym">Pinus glauca</name>
    <dbReference type="NCBI Taxonomy" id="3330"/>
    <lineage>
        <taxon>Eukaryota</taxon>
        <taxon>Viridiplantae</taxon>
        <taxon>Streptophyta</taxon>
        <taxon>Embryophyta</taxon>
        <taxon>Tracheophyta</taxon>
        <taxon>Spermatophyta</taxon>
        <taxon>Pinopsida</taxon>
        <taxon>Pinidae</taxon>
        <taxon>Conifers I</taxon>
        <taxon>Pinales</taxon>
        <taxon>Pinaceae</taxon>
        <taxon>Picea</taxon>
    </lineage>
</organism>
<dbReference type="EMBL" id="LKAM01000009">
    <property type="protein sequence ID" value="KUM46841.1"/>
    <property type="molecule type" value="Genomic_DNA"/>
</dbReference>
<gene>
    <name evidence="1" type="ORF">ABT39_MTgene6296</name>
</gene>
<comment type="caution">
    <text evidence="1">The sequence shown here is derived from an EMBL/GenBank/DDBJ whole genome shotgun (WGS) entry which is preliminary data.</text>
</comment>
<name>A0A101LWW0_PICGL</name>
<proteinExistence type="predicted"/>